<protein>
    <submittedName>
        <fullName evidence="1">Uncharacterized protein</fullName>
    </submittedName>
</protein>
<proteinExistence type="predicted"/>
<dbReference type="Proteomes" id="UP000006898">
    <property type="component" value="Chromosome"/>
</dbReference>
<dbReference type="STRING" id="671143.DAMO_1900"/>
<organism evidence="1 2">
    <name type="scientific">Methylomirabilis oxygeniifera</name>
    <dbReference type="NCBI Taxonomy" id="671143"/>
    <lineage>
        <taxon>Bacteria</taxon>
        <taxon>Candidatus Methylomirabilota</taxon>
        <taxon>Candidatus Methylomirabilia</taxon>
        <taxon>Candidatus Methylomirabilales</taxon>
        <taxon>Candidatus Methylomirabilaceae</taxon>
        <taxon>Candidatus Methylomirabilis</taxon>
    </lineage>
</organism>
<gene>
    <name evidence="1" type="ORF">DAMO_1900</name>
</gene>
<accession>D5MGR9</accession>
<dbReference type="HOGENOM" id="CLU_2521449_0_0_0"/>
<dbReference type="KEGG" id="mox:DAMO_1900"/>
<reference evidence="1 2" key="1">
    <citation type="journal article" date="2010" name="Nature">
        <title>Nitrite-driven anaerobic methane oxidation by oxygenic bacteria.</title>
        <authorList>
            <person name="Ettwig K.F."/>
            <person name="Butler M.K."/>
            <person name="Le Paslier D."/>
            <person name="Pelletier E."/>
            <person name="Mangenot S."/>
            <person name="Kuypers M.M.M."/>
            <person name="Schreiber F."/>
            <person name="Dutilh B.E."/>
            <person name="Zedelius J."/>
            <person name="de Beer D."/>
            <person name="Gloerich J."/>
            <person name="Wessels H.J.C.T."/>
            <person name="van Allen T."/>
            <person name="Luesken F."/>
            <person name="Wu M."/>
            <person name="van de Pas-Schoonen K.T."/>
            <person name="Op den Camp H.J.M."/>
            <person name="Janssen-Megens E.M."/>
            <person name="Francoijs K-J."/>
            <person name="Stunnenberg H."/>
            <person name="Weissenbach J."/>
            <person name="Jetten M.S.M."/>
            <person name="Strous M."/>
        </authorList>
    </citation>
    <scope>NUCLEOTIDE SEQUENCE [LARGE SCALE GENOMIC DNA]</scope>
</reference>
<evidence type="ECO:0000313" key="2">
    <source>
        <dbReference type="Proteomes" id="UP000006898"/>
    </source>
</evidence>
<sequence length="84" mass="9660">MADRLIHSFPCVMWVELLGSRLGDERTLGGLGFRDKSWSKSFCSCLYVTRCVHGITRHSYGNYRFPRSFPFDPSREPTCRSPLA</sequence>
<dbReference type="AlphaFoldDB" id="D5MGR9"/>
<dbReference type="EMBL" id="FP565575">
    <property type="protein sequence ID" value="CBE68950.1"/>
    <property type="molecule type" value="Genomic_DNA"/>
</dbReference>
<evidence type="ECO:0000313" key="1">
    <source>
        <dbReference type="EMBL" id="CBE68950.1"/>
    </source>
</evidence>
<name>D5MGR9_METO1</name>